<keyword evidence="1" id="KW-0472">Membrane</keyword>
<feature type="transmembrane region" description="Helical" evidence="1">
    <location>
        <begin position="17"/>
        <end position="35"/>
    </location>
</feature>
<organism evidence="3 4">
    <name type="scientific">Gordonia malaquae NBRC 108250</name>
    <dbReference type="NCBI Taxonomy" id="1223542"/>
    <lineage>
        <taxon>Bacteria</taxon>
        <taxon>Bacillati</taxon>
        <taxon>Actinomycetota</taxon>
        <taxon>Actinomycetes</taxon>
        <taxon>Mycobacteriales</taxon>
        <taxon>Gordoniaceae</taxon>
        <taxon>Gordonia</taxon>
    </lineage>
</organism>
<dbReference type="Gene3D" id="1.10.287.70">
    <property type="match status" value="1"/>
</dbReference>
<comment type="caution">
    <text evidence="3">The sequence shown here is derived from an EMBL/GenBank/DDBJ whole genome shotgun (WGS) entry which is preliminary data.</text>
</comment>
<gene>
    <name evidence="3" type="ORF">GM1_012_00020</name>
</gene>
<dbReference type="AlphaFoldDB" id="M3VF24"/>
<dbReference type="STRING" id="410332.SAMN04488550_1758"/>
<evidence type="ECO:0000313" key="4">
    <source>
        <dbReference type="Proteomes" id="UP000035009"/>
    </source>
</evidence>
<name>M3VF24_GORML</name>
<evidence type="ECO:0000256" key="1">
    <source>
        <dbReference type="SAM" id="Phobius"/>
    </source>
</evidence>
<dbReference type="InterPro" id="IPR013099">
    <property type="entry name" value="K_chnl_dom"/>
</dbReference>
<evidence type="ECO:0000259" key="2">
    <source>
        <dbReference type="Pfam" id="PF07885"/>
    </source>
</evidence>
<keyword evidence="1" id="KW-1133">Transmembrane helix</keyword>
<dbReference type="Pfam" id="PF07885">
    <property type="entry name" value="Ion_trans_2"/>
    <property type="match status" value="1"/>
</dbReference>
<dbReference type="RefSeq" id="WP_008378304.1">
    <property type="nucleotide sequence ID" value="NZ_BAOP01000012.1"/>
</dbReference>
<accession>M3VF24</accession>
<dbReference type="eggNOG" id="ENOG5032SBH">
    <property type="taxonomic scope" value="Bacteria"/>
</dbReference>
<evidence type="ECO:0000313" key="3">
    <source>
        <dbReference type="EMBL" id="GAC79729.1"/>
    </source>
</evidence>
<proteinExistence type="predicted"/>
<feature type="transmembrane region" description="Helical" evidence="1">
    <location>
        <begin position="142"/>
        <end position="160"/>
    </location>
</feature>
<feature type="transmembrane region" description="Helical" evidence="1">
    <location>
        <begin position="71"/>
        <end position="91"/>
    </location>
</feature>
<dbReference type="Proteomes" id="UP000035009">
    <property type="component" value="Unassembled WGS sequence"/>
</dbReference>
<feature type="transmembrane region" description="Helical" evidence="1">
    <location>
        <begin position="111"/>
        <end position="130"/>
    </location>
</feature>
<reference evidence="3 4" key="1">
    <citation type="submission" date="2013-02" db="EMBL/GenBank/DDBJ databases">
        <title>Whole genome shotgun sequence of Gordonia malaquae NBRC 108250.</title>
        <authorList>
            <person name="Yoshida I."/>
            <person name="Hosoyama A."/>
            <person name="Tsuchikane K."/>
            <person name="Ando Y."/>
            <person name="Baba S."/>
            <person name="Ohji S."/>
            <person name="Hamada M."/>
            <person name="Tamura T."/>
            <person name="Yamazoe A."/>
            <person name="Yamazaki S."/>
            <person name="Fujita N."/>
        </authorList>
    </citation>
    <scope>NUCLEOTIDE SEQUENCE [LARGE SCALE GENOMIC DNA]</scope>
    <source>
        <strain evidence="3 4">NBRC 108250</strain>
    </source>
</reference>
<keyword evidence="4" id="KW-1185">Reference proteome</keyword>
<dbReference type="SUPFAM" id="SSF81324">
    <property type="entry name" value="Voltage-gated potassium channels"/>
    <property type="match status" value="1"/>
</dbReference>
<sequence>MTRTDEPASDNRRVWPALLRPLGAMIVLLAGYFALPSEPSPGALVIGCLAVVAVCTWEVRHFIRSTRPVETAIEMLAAGFSLYLIVFSASYFLMSVHSPGAFAEPLTRVDAIYYCLTVFTTTGFGDIVPITQGARIVTSLQMASSLILLGLGVRFVTVMVKERLAERGHEHRA</sequence>
<feature type="transmembrane region" description="Helical" evidence="1">
    <location>
        <begin position="41"/>
        <end position="59"/>
    </location>
</feature>
<dbReference type="OrthoDB" id="9799090at2"/>
<dbReference type="EMBL" id="BAOP01000012">
    <property type="protein sequence ID" value="GAC79729.1"/>
    <property type="molecule type" value="Genomic_DNA"/>
</dbReference>
<keyword evidence="1" id="KW-0812">Transmembrane</keyword>
<protein>
    <recommendedName>
        <fullName evidence="2">Potassium channel domain-containing protein</fullName>
    </recommendedName>
</protein>
<feature type="domain" description="Potassium channel" evidence="2">
    <location>
        <begin position="83"/>
        <end position="160"/>
    </location>
</feature>